<dbReference type="InterPro" id="IPR051697">
    <property type="entry name" value="Patched_domain-protein"/>
</dbReference>
<keyword evidence="3 7" id="KW-0812">Transmembrane</keyword>
<evidence type="ECO:0000259" key="8">
    <source>
        <dbReference type="PROSITE" id="PS50156"/>
    </source>
</evidence>
<organism evidence="9 10">
    <name type="scientific">Pristionchus pacificus</name>
    <name type="common">Parasitic nematode worm</name>
    <dbReference type="NCBI Taxonomy" id="54126"/>
    <lineage>
        <taxon>Eukaryota</taxon>
        <taxon>Metazoa</taxon>
        <taxon>Ecdysozoa</taxon>
        <taxon>Nematoda</taxon>
        <taxon>Chromadorea</taxon>
        <taxon>Rhabditida</taxon>
        <taxon>Rhabditina</taxon>
        <taxon>Diplogasteromorpha</taxon>
        <taxon>Diplogasteroidea</taxon>
        <taxon>Neodiplogasteridae</taxon>
        <taxon>Pristionchus</taxon>
    </lineage>
</organism>
<gene>
    <name evidence="9" type="primary">WBGene00278059</name>
</gene>
<dbReference type="Gene3D" id="1.20.1640.10">
    <property type="entry name" value="Multidrug efflux transporter AcrB transmembrane domain"/>
    <property type="match status" value="2"/>
</dbReference>
<dbReference type="PANTHER" id="PTHR10796:SF88">
    <property type="entry name" value="SSD DOMAIN-CONTAINING PROTEIN"/>
    <property type="match status" value="1"/>
</dbReference>
<dbReference type="GO" id="GO:0018996">
    <property type="term" value="P:molting cycle, collagen and cuticulin-based cuticle"/>
    <property type="evidence" value="ECO:0000318"/>
    <property type="project" value="GO_Central"/>
</dbReference>
<feature type="transmembrane region" description="Helical" evidence="7">
    <location>
        <begin position="885"/>
        <end position="908"/>
    </location>
</feature>
<dbReference type="InterPro" id="IPR000731">
    <property type="entry name" value="SSD"/>
</dbReference>
<evidence type="ECO:0000256" key="5">
    <source>
        <dbReference type="ARBA" id="ARBA00023136"/>
    </source>
</evidence>
<dbReference type="PROSITE" id="PS50156">
    <property type="entry name" value="SSD"/>
    <property type="match status" value="1"/>
</dbReference>
<feature type="transmembrane region" description="Helical" evidence="7">
    <location>
        <begin position="811"/>
        <end position="828"/>
    </location>
</feature>
<name>A0A8R1UXW4_PRIPA</name>
<feature type="transmembrane region" description="Helical" evidence="7">
    <location>
        <begin position="758"/>
        <end position="777"/>
    </location>
</feature>
<evidence type="ECO:0000256" key="4">
    <source>
        <dbReference type="ARBA" id="ARBA00022989"/>
    </source>
</evidence>
<dbReference type="GO" id="GO:0005886">
    <property type="term" value="C:plasma membrane"/>
    <property type="evidence" value="ECO:0000318"/>
    <property type="project" value="GO_Central"/>
</dbReference>
<feature type="transmembrane region" description="Helical" evidence="7">
    <location>
        <begin position="353"/>
        <end position="376"/>
    </location>
</feature>
<proteinExistence type="inferred from homology"/>
<evidence type="ECO:0000256" key="7">
    <source>
        <dbReference type="SAM" id="Phobius"/>
    </source>
</evidence>
<evidence type="ECO:0000313" key="9">
    <source>
        <dbReference type="EnsemblMetazoa" id="PPA39690.1"/>
    </source>
</evidence>
<evidence type="ECO:0000256" key="6">
    <source>
        <dbReference type="ARBA" id="ARBA00023180"/>
    </source>
</evidence>
<feature type="transmembrane region" description="Helical" evidence="7">
    <location>
        <begin position="784"/>
        <end position="805"/>
    </location>
</feature>
<keyword evidence="4 7" id="KW-1133">Transmembrane helix</keyword>
<evidence type="ECO:0000256" key="2">
    <source>
        <dbReference type="ARBA" id="ARBA00005585"/>
    </source>
</evidence>
<feature type="transmembrane region" description="Helical" evidence="7">
    <location>
        <begin position="436"/>
        <end position="462"/>
    </location>
</feature>
<evidence type="ECO:0000313" key="10">
    <source>
        <dbReference type="Proteomes" id="UP000005239"/>
    </source>
</evidence>
<sequence>METSTFPEHSGEGTGLVRRIASYYKRWAYFISNHLFIIIFLSSVISAMGAIKILMSPFKNDITGYTPVGSRSLEELRIFQKFFDSNGSANTALFLLIVPKDGGNVLREPILQEVVRVEKILTNNFTMPNHRTGRNESYKQFCRSFCWVNEPIIQWINGYTVQKHHLLEGEEGNERIDLHYPISTIFGRSFNIQPYFYGVKLKKTPISKMGRNDSSNTDLSEDTYSNMNEARMLALTLRGEAGEGWTEENVRDYEYAIYQYFSNDFDSHLVKCLVISATVVEEEIIRAGLTILPYVLSGFFIMITVSTILLYMSSSYYRQFSLYKITLAFFACLCPFMACATGMGAMFALGFRFASILCVTPFLVLAIGVDDAYLMLHSWHRITKERRENVKSDDSPEDRLAHVLMDTGPSILISALTNILADFVGTYTGAPEITLLAYANMVCIFVDFIYQITFYSAVMLLVGAVEMNYENNERTGKIKMDDLIVPCLPSITTPICFFYSSFGHAENMKGSSKWHDWVKKNFIEGFIEKYITLLMNKLFAVAVVIITIAGLILSIMGIMKMEVNLTPTKLFAADSSLLEMAKLRDDYIIPYYFLATVLVSKPGNLSNAKRLARLEGLVHELESLPYAWGNESTNFFLKEFKEYSVAVEDIEEEETGRRKVAKGGIDMARIPDFVEWPEYQHWKGALRTHVDQKGRTHLDRILFTTAYKGEDLKNWPKRNKLLKAARNTLKKYDSLFNATLFMDDALFLDVIENMPEDMWQAAIATLIAMAFICTIFLQDVFTTLIATISIAATMAGILGALALAGTDLDPIVMAALIISMGFSVDIPAHSCYHFHNHASNDNRERIRACLTSVGVPAIQASISTTICVLSLLTTQVYMGHVFVRTMSMCVILCIMNGLCVIPTTLNLIHPLSRCFKKKRVANISG</sequence>
<protein>
    <submittedName>
        <fullName evidence="9">Ptr-12</fullName>
    </submittedName>
</protein>
<feature type="transmembrane region" description="Helical" evidence="7">
    <location>
        <begin position="483"/>
        <end position="502"/>
    </location>
</feature>
<accession>A0A8R1UXW4</accession>
<dbReference type="EnsemblMetazoa" id="PPA39690.1">
    <property type="protein sequence ID" value="PPA39690.1"/>
    <property type="gene ID" value="WBGene00278059"/>
</dbReference>
<feature type="transmembrane region" description="Helical" evidence="7">
    <location>
        <begin position="27"/>
        <end position="51"/>
    </location>
</feature>
<dbReference type="SUPFAM" id="SSF82866">
    <property type="entry name" value="Multidrug efflux transporter AcrB transmembrane domain"/>
    <property type="match status" value="2"/>
</dbReference>
<feature type="transmembrane region" description="Helical" evidence="7">
    <location>
        <begin position="325"/>
        <end position="347"/>
    </location>
</feature>
<dbReference type="InterPro" id="IPR003392">
    <property type="entry name" value="PTHD_SSD"/>
</dbReference>
<keyword evidence="10" id="KW-1185">Reference proteome</keyword>
<keyword evidence="6" id="KW-0325">Glycoprotein</keyword>
<comment type="similarity">
    <text evidence="2">Belongs to the patched family.</text>
</comment>
<dbReference type="Pfam" id="PF02460">
    <property type="entry name" value="Patched"/>
    <property type="match status" value="1"/>
</dbReference>
<evidence type="ECO:0000256" key="3">
    <source>
        <dbReference type="ARBA" id="ARBA00022692"/>
    </source>
</evidence>
<dbReference type="GO" id="GO:0006897">
    <property type="term" value="P:endocytosis"/>
    <property type="evidence" value="ECO:0000318"/>
    <property type="project" value="GO_Central"/>
</dbReference>
<dbReference type="AlphaFoldDB" id="A0A8R1UXW4"/>
<reference evidence="10" key="1">
    <citation type="journal article" date="2008" name="Nat. Genet.">
        <title>The Pristionchus pacificus genome provides a unique perspective on nematode lifestyle and parasitism.</title>
        <authorList>
            <person name="Dieterich C."/>
            <person name="Clifton S.W."/>
            <person name="Schuster L.N."/>
            <person name="Chinwalla A."/>
            <person name="Delehaunty K."/>
            <person name="Dinkelacker I."/>
            <person name="Fulton L."/>
            <person name="Fulton R."/>
            <person name="Godfrey J."/>
            <person name="Minx P."/>
            <person name="Mitreva M."/>
            <person name="Roeseler W."/>
            <person name="Tian H."/>
            <person name="Witte H."/>
            <person name="Yang S.P."/>
            <person name="Wilson R.K."/>
            <person name="Sommer R.J."/>
        </authorList>
    </citation>
    <scope>NUCLEOTIDE SEQUENCE [LARGE SCALE GENOMIC DNA]</scope>
    <source>
        <strain evidence="10">PS312</strain>
    </source>
</reference>
<evidence type="ECO:0000256" key="1">
    <source>
        <dbReference type="ARBA" id="ARBA00004141"/>
    </source>
</evidence>
<feature type="transmembrane region" description="Helical" evidence="7">
    <location>
        <begin position="538"/>
        <end position="559"/>
    </location>
</feature>
<comment type="subcellular location">
    <subcellularLocation>
        <location evidence="1">Membrane</location>
        <topology evidence="1">Multi-pass membrane protein</topology>
    </subcellularLocation>
</comment>
<dbReference type="PANTHER" id="PTHR10796">
    <property type="entry name" value="PATCHED-RELATED"/>
    <property type="match status" value="1"/>
</dbReference>
<dbReference type="GO" id="GO:0030659">
    <property type="term" value="C:cytoplasmic vesicle membrane"/>
    <property type="evidence" value="ECO:0000318"/>
    <property type="project" value="GO_Central"/>
</dbReference>
<feature type="domain" description="SSD" evidence="8">
    <location>
        <begin position="298"/>
        <end position="461"/>
    </location>
</feature>
<feature type="transmembrane region" description="Helical" evidence="7">
    <location>
        <begin position="849"/>
        <end position="873"/>
    </location>
</feature>
<feature type="transmembrane region" description="Helical" evidence="7">
    <location>
        <begin position="291"/>
        <end position="313"/>
    </location>
</feature>
<reference evidence="9" key="2">
    <citation type="submission" date="2022-06" db="UniProtKB">
        <authorList>
            <consortium name="EnsemblMetazoa"/>
        </authorList>
    </citation>
    <scope>IDENTIFICATION</scope>
    <source>
        <strain evidence="9">PS312</strain>
    </source>
</reference>
<dbReference type="Proteomes" id="UP000005239">
    <property type="component" value="Unassembled WGS sequence"/>
</dbReference>
<keyword evidence="5 7" id="KW-0472">Membrane</keyword>